<dbReference type="PANTHER" id="PTHR46124">
    <property type="entry name" value="D-AMINOACYL-TRNA DEACYLASE"/>
    <property type="match status" value="1"/>
</dbReference>
<dbReference type="PROSITE" id="PS01090">
    <property type="entry name" value="TATD_2"/>
    <property type="match status" value="1"/>
</dbReference>
<dbReference type="InterPro" id="IPR007197">
    <property type="entry name" value="rSAM"/>
</dbReference>
<dbReference type="GO" id="GO:0046872">
    <property type="term" value="F:metal ion binding"/>
    <property type="evidence" value="ECO:0007669"/>
    <property type="project" value="UniProtKB-KW"/>
</dbReference>
<keyword evidence="10" id="KW-1185">Reference proteome</keyword>
<dbReference type="InterPro" id="IPR058240">
    <property type="entry name" value="rSAM_sf"/>
</dbReference>
<dbReference type="PROSITE" id="PS01091">
    <property type="entry name" value="TATD_3"/>
    <property type="match status" value="1"/>
</dbReference>
<keyword evidence="4" id="KW-0479">Metal-binding</keyword>
<evidence type="ECO:0000256" key="2">
    <source>
        <dbReference type="ARBA" id="ARBA00009275"/>
    </source>
</evidence>
<name>A0A0M4D2W3_9BACT</name>
<dbReference type="Gene3D" id="3.20.20.140">
    <property type="entry name" value="Metal-dependent hydrolases"/>
    <property type="match status" value="1"/>
</dbReference>
<keyword evidence="6" id="KW-0408">Iron</keyword>
<dbReference type="PROSITE" id="PS01137">
    <property type="entry name" value="TATD_1"/>
    <property type="match status" value="1"/>
</dbReference>
<evidence type="ECO:0000256" key="6">
    <source>
        <dbReference type="ARBA" id="ARBA00023004"/>
    </source>
</evidence>
<dbReference type="GO" id="GO:0004536">
    <property type="term" value="F:DNA nuclease activity"/>
    <property type="evidence" value="ECO:0007669"/>
    <property type="project" value="InterPro"/>
</dbReference>
<dbReference type="InterPro" id="IPR023821">
    <property type="entry name" value="rSAM_TatD-assoc"/>
</dbReference>
<keyword evidence="5 9" id="KW-0378">Hydrolase</keyword>
<dbReference type="EMBL" id="CP010802">
    <property type="protein sequence ID" value="ALC16714.1"/>
    <property type="molecule type" value="Genomic_DNA"/>
</dbReference>
<evidence type="ECO:0000256" key="1">
    <source>
        <dbReference type="ARBA" id="ARBA00001966"/>
    </source>
</evidence>
<dbReference type="SUPFAM" id="SSF102114">
    <property type="entry name" value="Radical SAM enzymes"/>
    <property type="match status" value="1"/>
</dbReference>
<dbReference type="AlphaFoldDB" id="A0A0M4D2W3"/>
<keyword evidence="3" id="KW-0949">S-adenosyl-L-methionine</keyword>
<dbReference type="Pfam" id="PF01026">
    <property type="entry name" value="TatD_DNase"/>
    <property type="match status" value="1"/>
</dbReference>
<dbReference type="STRING" id="1603606.DSOUD_1943"/>
<evidence type="ECO:0000259" key="8">
    <source>
        <dbReference type="PROSITE" id="PS51918"/>
    </source>
</evidence>
<accession>A0A0M4D2W3</accession>
<dbReference type="InterPro" id="IPR018228">
    <property type="entry name" value="DNase_TatD-rel_CS"/>
</dbReference>
<dbReference type="NCBIfam" id="TIGR00010">
    <property type="entry name" value="YchF/TatD family DNA exonuclease"/>
    <property type="match status" value="1"/>
</dbReference>
<dbReference type="Pfam" id="PF04055">
    <property type="entry name" value="Radical_SAM"/>
    <property type="match status" value="1"/>
</dbReference>
<feature type="domain" description="Radical SAM core" evidence="8">
    <location>
        <begin position="272"/>
        <end position="463"/>
    </location>
</feature>
<dbReference type="InterPro" id="IPR001130">
    <property type="entry name" value="TatD-like"/>
</dbReference>
<dbReference type="RefSeq" id="WP_053550786.1">
    <property type="nucleotide sequence ID" value="NZ_CP010802.1"/>
</dbReference>
<dbReference type="OrthoDB" id="9810005at2"/>
<evidence type="ECO:0000313" key="9">
    <source>
        <dbReference type="EMBL" id="ALC16714.1"/>
    </source>
</evidence>
<reference evidence="9 10" key="1">
    <citation type="submission" date="2015-07" db="EMBL/GenBank/DDBJ databases">
        <title>Isolation and Genomic Characterization of a Novel Halophilic Metal-Reducing Deltaproteobacterium from the Deep Subsurface.</title>
        <authorList>
            <person name="Badalamenti J.P."/>
            <person name="Summers Z.M."/>
            <person name="Gralnick J.A."/>
            <person name="Bond D.R."/>
        </authorList>
    </citation>
    <scope>NUCLEOTIDE SEQUENCE [LARGE SCALE GENOMIC DNA]</scope>
    <source>
        <strain evidence="9 10">WTL</strain>
    </source>
</reference>
<dbReference type="InterPro" id="IPR013785">
    <property type="entry name" value="Aldolase_TIM"/>
</dbReference>
<evidence type="ECO:0000256" key="5">
    <source>
        <dbReference type="ARBA" id="ARBA00022801"/>
    </source>
</evidence>
<dbReference type="GO" id="GO:0016788">
    <property type="term" value="F:hydrolase activity, acting on ester bonds"/>
    <property type="evidence" value="ECO:0007669"/>
    <property type="project" value="InterPro"/>
</dbReference>
<sequence>MSVQLPPLIDTHAHLDHQQFAADREDVIARARAAGISYILTVGCDLESSRQSVAIARAHPEIYAAVGIHPHDAPQATDEGMAELARLISEEPRVVAVGETGLDYYRDRAPRQTQREAFRRQIGLARSVGLPIIVHDRDAHEDVLQILVEENAREVGGVLHCFSGDIAMAKACIDLGFFLSFPGTLTYPKNEAMRDVVRFIPTEHLLIETDCPYLAPQPMRGKRNEPALVRHTAETIADIKGLTVADVSRITALNTHALFGIGEVDQTSKIAYRIRNALYLNVTNRCTNACIFCAKFKDFQVKGHHLRLDHEPTVSEVKAAIGDPKDYQEVVFCGYGEPLIRLDLVKEISAWLKEKGVRVRINTDGQANLIHGRNVLPELAGLVDAISVSLNAPDAQTYQRICQSRFDLAGYDGVKDFLRQAVKTIPTVTASAVAMPGIDIEACRRVATELGVEFREREYNEVG</sequence>
<dbReference type="CDD" id="cd01310">
    <property type="entry name" value="TatD_DNAse"/>
    <property type="match status" value="1"/>
</dbReference>
<dbReference type="FunFam" id="3.20.20.140:FF:000005">
    <property type="entry name" value="TatD family hydrolase"/>
    <property type="match status" value="1"/>
</dbReference>
<dbReference type="InterPro" id="IPR015991">
    <property type="entry name" value="TatD/YcfH-like"/>
</dbReference>
<dbReference type="KEGG" id="des:DSOUD_1943"/>
<organism evidence="9 10">
    <name type="scientific">Desulfuromonas soudanensis</name>
    <dbReference type="NCBI Taxonomy" id="1603606"/>
    <lineage>
        <taxon>Bacteria</taxon>
        <taxon>Pseudomonadati</taxon>
        <taxon>Thermodesulfobacteriota</taxon>
        <taxon>Desulfuromonadia</taxon>
        <taxon>Desulfuromonadales</taxon>
        <taxon>Desulfuromonadaceae</taxon>
        <taxon>Desulfuromonas</taxon>
    </lineage>
</organism>
<protein>
    <submittedName>
        <fullName evidence="9">Hydrolase, TatD family</fullName>
    </submittedName>
</protein>
<comment type="similarity">
    <text evidence="2">Belongs to the metallo-dependent hydrolases superfamily. TatD-type hydrolase family.</text>
</comment>
<evidence type="ECO:0000256" key="7">
    <source>
        <dbReference type="ARBA" id="ARBA00023014"/>
    </source>
</evidence>
<evidence type="ECO:0000313" key="10">
    <source>
        <dbReference type="Proteomes" id="UP000057158"/>
    </source>
</evidence>
<comment type="cofactor">
    <cofactor evidence="1">
        <name>[4Fe-4S] cluster</name>
        <dbReference type="ChEBI" id="CHEBI:49883"/>
    </cofactor>
</comment>
<evidence type="ECO:0000256" key="4">
    <source>
        <dbReference type="ARBA" id="ARBA00022723"/>
    </source>
</evidence>
<dbReference type="GO" id="GO:0051536">
    <property type="term" value="F:iron-sulfur cluster binding"/>
    <property type="evidence" value="ECO:0007669"/>
    <property type="project" value="UniProtKB-KW"/>
</dbReference>
<dbReference type="SFLD" id="SFLDG01111">
    <property type="entry name" value="Uncharacterised_Radical_SAM_Su"/>
    <property type="match status" value="1"/>
</dbReference>
<dbReference type="PROSITE" id="PS51918">
    <property type="entry name" value="RADICAL_SAM"/>
    <property type="match status" value="1"/>
</dbReference>
<dbReference type="SUPFAM" id="SSF51556">
    <property type="entry name" value="Metallo-dependent hydrolases"/>
    <property type="match status" value="1"/>
</dbReference>
<gene>
    <name evidence="9" type="ORF">DSOUD_1943</name>
</gene>
<dbReference type="PANTHER" id="PTHR46124:SF2">
    <property type="entry name" value="D-AMINOACYL-TRNA DEACYLASE"/>
    <property type="match status" value="1"/>
</dbReference>
<dbReference type="Proteomes" id="UP000057158">
    <property type="component" value="Chromosome"/>
</dbReference>
<dbReference type="NCBIfam" id="TIGR04038">
    <property type="entry name" value="tatD_link_rSAM"/>
    <property type="match status" value="1"/>
</dbReference>
<dbReference type="PATRIC" id="fig|1603606.3.peg.2103"/>
<dbReference type="SFLD" id="SFLDS00029">
    <property type="entry name" value="Radical_SAM"/>
    <property type="match status" value="1"/>
</dbReference>
<proteinExistence type="inferred from homology"/>
<dbReference type="Gene3D" id="3.20.20.70">
    <property type="entry name" value="Aldolase class I"/>
    <property type="match status" value="1"/>
</dbReference>
<dbReference type="CDD" id="cd01335">
    <property type="entry name" value="Radical_SAM"/>
    <property type="match status" value="1"/>
</dbReference>
<dbReference type="GO" id="GO:0005829">
    <property type="term" value="C:cytosol"/>
    <property type="evidence" value="ECO:0007669"/>
    <property type="project" value="TreeGrafter"/>
</dbReference>
<evidence type="ECO:0000256" key="3">
    <source>
        <dbReference type="ARBA" id="ARBA00022691"/>
    </source>
</evidence>
<dbReference type="InterPro" id="IPR032466">
    <property type="entry name" value="Metal_Hydrolase"/>
</dbReference>
<keyword evidence="7" id="KW-0411">Iron-sulfur</keyword>